<organism evidence="3 4">
    <name type="scientific">Drosophila gunungcola</name>
    <name type="common">fruit fly</name>
    <dbReference type="NCBI Taxonomy" id="103775"/>
    <lineage>
        <taxon>Eukaryota</taxon>
        <taxon>Metazoa</taxon>
        <taxon>Ecdysozoa</taxon>
        <taxon>Arthropoda</taxon>
        <taxon>Hexapoda</taxon>
        <taxon>Insecta</taxon>
        <taxon>Pterygota</taxon>
        <taxon>Neoptera</taxon>
        <taxon>Endopterygota</taxon>
        <taxon>Diptera</taxon>
        <taxon>Brachycera</taxon>
        <taxon>Muscomorpha</taxon>
        <taxon>Ephydroidea</taxon>
        <taxon>Drosophilidae</taxon>
        <taxon>Drosophila</taxon>
        <taxon>Sophophora</taxon>
    </lineage>
</organism>
<dbReference type="PANTHER" id="PTHR21021">
    <property type="entry name" value="GAF/PUTATIVE CYTOSKELETAL PROTEIN"/>
    <property type="match status" value="1"/>
</dbReference>
<name>A0A9P9YCJ3_9MUSC</name>
<dbReference type="AlphaFoldDB" id="A0A9P9YCJ3"/>
<evidence type="ECO:0000256" key="1">
    <source>
        <dbReference type="ARBA" id="ARBA00006658"/>
    </source>
</evidence>
<comment type="similarity">
    <text evidence="1">Belongs to the TIP41 family.</text>
</comment>
<keyword evidence="4" id="KW-1185">Reference proteome</keyword>
<proteinExistence type="inferred from homology"/>
<evidence type="ECO:0000313" key="3">
    <source>
        <dbReference type="EMBL" id="KAI8034420.1"/>
    </source>
</evidence>
<dbReference type="Proteomes" id="UP001059596">
    <property type="component" value="Unassembled WGS sequence"/>
</dbReference>
<dbReference type="GO" id="GO:0005829">
    <property type="term" value="C:cytosol"/>
    <property type="evidence" value="ECO:0007669"/>
    <property type="project" value="TreeGrafter"/>
</dbReference>
<dbReference type="InterPro" id="IPR051330">
    <property type="entry name" value="Phosphatase_reg/MetRdx"/>
</dbReference>
<dbReference type="InterPro" id="IPR007303">
    <property type="entry name" value="TIP41-like"/>
</dbReference>
<dbReference type="GO" id="GO:0031929">
    <property type="term" value="P:TOR signaling"/>
    <property type="evidence" value="ECO:0007669"/>
    <property type="project" value="TreeGrafter"/>
</dbReference>
<dbReference type="EMBL" id="JAMKOV010000073">
    <property type="protein sequence ID" value="KAI8034420.1"/>
    <property type="molecule type" value="Genomic_DNA"/>
</dbReference>
<gene>
    <name evidence="3" type="ORF">M5D96_012783</name>
</gene>
<dbReference type="Pfam" id="PF04176">
    <property type="entry name" value="TIP41"/>
    <property type="match status" value="1"/>
</dbReference>
<reference evidence="3" key="1">
    <citation type="journal article" date="2023" name="Genome Biol. Evol.">
        <title>Long-read-based Genome Assembly of Drosophila gunungcola Reveals Fewer Chemosensory Genes in Flower-breeding Species.</title>
        <authorList>
            <person name="Negi A."/>
            <person name="Liao B.Y."/>
            <person name="Yeh S.D."/>
        </authorList>
    </citation>
    <scope>NUCLEOTIDE SEQUENCE</scope>
    <source>
        <strain evidence="3">Sukarami</strain>
    </source>
</reference>
<evidence type="ECO:0000313" key="4">
    <source>
        <dbReference type="Proteomes" id="UP001059596"/>
    </source>
</evidence>
<comment type="caution">
    <text evidence="3">The sequence shown here is derived from an EMBL/GenBank/DDBJ whole genome shotgun (WGS) entry which is preliminary data.</text>
</comment>
<dbReference type="PANTHER" id="PTHR21021:SF16">
    <property type="entry name" value="TIP41-LIKE PROTEIN"/>
    <property type="match status" value="1"/>
</dbReference>
<evidence type="ECO:0000256" key="2">
    <source>
        <dbReference type="ARBA" id="ARBA00018951"/>
    </source>
</evidence>
<protein>
    <recommendedName>
        <fullName evidence="2">TIP41-like protein</fullName>
    </recommendedName>
</protein>
<sequence length="77" mass="9230">MEEKFKPFDWTFTSTYQGTMNEKVRSESTDQTLNKFKLMQRENIIFYHDLTLFEDELHDHGISVMSVRIVSTRLQPI</sequence>
<accession>A0A9P9YCJ3</accession>